<dbReference type="EMBL" id="UYSL01020108">
    <property type="protein sequence ID" value="VDL72799.1"/>
    <property type="molecule type" value="Genomic_DNA"/>
</dbReference>
<dbReference type="InterPro" id="IPR021109">
    <property type="entry name" value="Peptidase_aspartic_dom_sf"/>
</dbReference>
<name>A0A0N4Y0W1_NIPBR</name>
<reference evidence="5" key="1">
    <citation type="submission" date="2017-02" db="UniProtKB">
        <authorList>
            <consortium name="WormBaseParasite"/>
        </authorList>
    </citation>
    <scope>IDENTIFICATION</scope>
</reference>
<feature type="region of interest" description="Disordered" evidence="1">
    <location>
        <begin position="258"/>
        <end position="286"/>
    </location>
</feature>
<evidence type="ECO:0000313" key="4">
    <source>
        <dbReference type="Proteomes" id="UP000271162"/>
    </source>
</evidence>
<keyword evidence="4" id="KW-1185">Reference proteome</keyword>
<dbReference type="InterPro" id="IPR008737">
    <property type="entry name" value="DUF1758"/>
</dbReference>
<dbReference type="PANTHER" id="PTHR47331:SF5">
    <property type="entry name" value="RIBONUCLEASE H"/>
    <property type="match status" value="1"/>
</dbReference>
<evidence type="ECO:0000259" key="2">
    <source>
        <dbReference type="Pfam" id="PF05585"/>
    </source>
</evidence>
<dbReference type="Gene3D" id="2.40.70.10">
    <property type="entry name" value="Acid Proteases"/>
    <property type="match status" value="1"/>
</dbReference>
<dbReference type="WBParaSite" id="NBR_0000920901-mRNA-1">
    <property type="protein sequence ID" value="NBR_0000920901-mRNA-1"/>
    <property type="gene ID" value="NBR_0000920901"/>
</dbReference>
<dbReference type="Pfam" id="PF05585">
    <property type="entry name" value="DUF1758"/>
    <property type="match status" value="1"/>
</dbReference>
<sequence>MEAQVSILKRKLTMYCKKLDATVATKQQENIAEGDLRSSQEAITAVETIMKKVEEVQQDYASLLDKGGSTDQRTLLDQLQVIIAQLRYKGEHVDNQFLIKQILTKFPPQLQTKILERKCSTQEPFLMQDLLDSLEKHITCQEKIIQFTSNYGTTSSQQPTREDQSAQLTRDERPERGPPLREASPCMYCGEKHKPTSCTRYITPQQRATYLREHKLCLICASPQHSTDECHGRSCLRCQGRHHTSVCFKAQVATPADTAPVKPQRKDYAPAATAKPKAKDTDNHRQTHKSVKHLAALCQDSDVEHTSEEDVESIAEYHACSDLLGGGETYLPIGELTVHDPSTDQLQKVVALLDSGAECSFIDQQLAEEMQLPTVSTSTLHLRTFGAQQDIEVQTRRVPLKVWDNNGRPHQLHLLTHTTLTKSLQTPSLQEADLEFIKNNGLDVNVRRTRNVKPKIVLGSDQLWQFMRSDSTPVQLPSGLYLLPTRLGHLVTGHLLVGRQKPITGSTDQENENGNSTVQHVTMYAISVADPNPPDKDQAAWEQFPRLNQESQEEFGASDKKIQSRIDEEVRCNFNKTVQKRQDGYNVCLPGKDPPVELPDHKKIAERRLLRVWTPFKKDEDLLAKYHDTFMEQLELSIEEVDEEAPGEYGRYDTDPKQVALVTPNSETSPQPTTAYLDIFSDMKISDLAGTHRIAACTRRFIHKTVVSLNKRRPSRMRLIRLFDDTISTISRSPSRLEIRRANRTLLKQRKLARVTTSTRQALRHLNIYENQHGLLRCRGRLGKNTSDDAKYLILIRQKTWSSRLIIEYRHRPLHTSISHTMSRVREHSSFGVTSVQEETPNHVNMKKSTPSEQAGSMKRQVALSLNLSTTSWNCAIQPGSINMSFRQISTLVVFEAVSSLCTVEENRDNHWTRRCTRYADPVANGSSVEVAPLPGLLEAGA</sequence>
<dbReference type="CDD" id="cd00303">
    <property type="entry name" value="retropepsin_like"/>
    <property type="match status" value="1"/>
</dbReference>
<feature type="region of interest" description="Disordered" evidence="1">
    <location>
        <begin position="834"/>
        <end position="857"/>
    </location>
</feature>
<evidence type="ECO:0000313" key="5">
    <source>
        <dbReference type="WBParaSite" id="NBR_0000920901-mRNA-1"/>
    </source>
</evidence>
<dbReference type="AlphaFoldDB" id="A0A0N4Y0W1"/>
<evidence type="ECO:0000256" key="1">
    <source>
        <dbReference type="SAM" id="MobiDB-lite"/>
    </source>
</evidence>
<dbReference type="Proteomes" id="UP000271162">
    <property type="component" value="Unassembled WGS sequence"/>
</dbReference>
<accession>A0A0N4Y0W1</accession>
<feature type="compositionally biased region" description="Polar residues" evidence="1">
    <location>
        <begin position="834"/>
        <end position="855"/>
    </location>
</feature>
<organism evidence="5">
    <name type="scientific">Nippostrongylus brasiliensis</name>
    <name type="common">Rat hookworm</name>
    <dbReference type="NCBI Taxonomy" id="27835"/>
    <lineage>
        <taxon>Eukaryota</taxon>
        <taxon>Metazoa</taxon>
        <taxon>Ecdysozoa</taxon>
        <taxon>Nematoda</taxon>
        <taxon>Chromadorea</taxon>
        <taxon>Rhabditida</taxon>
        <taxon>Rhabditina</taxon>
        <taxon>Rhabditomorpha</taxon>
        <taxon>Strongyloidea</taxon>
        <taxon>Heligmosomidae</taxon>
        <taxon>Nippostrongylus</taxon>
    </lineage>
</organism>
<feature type="compositionally biased region" description="Basic and acidic residues" evidence="1">
    <location>
        <begin position="160"/>
        <end position="179"/>
    </location>
</feature>
<dbReference type="STRING" id="27835.A0A0N4Y0W1"/>
<feature type="domain" description="DUF1758" evidence="2">
    <location>
        <begin position="347"/>
        <end position="492"/>
    </location>
</feature>
<dbReference type="PANTHER" id="PTHR47331">
    <property type="entry name" value="PHD-TYPE DOMAIN-CONTAINING PROTEIN"/>
    <property type="match status" value="1"/>
</dbReference>
<feature type="region of interest" description="Disordered" evidence="1">
    <location>
        <begin position="151"/>
        <end position="185"/>
    </location>
</feature>
<proteinExistence type="predicted"/>
<evidence type="ECO:0000313" key="3">
    <source>
        <dbReference type="EMBL" id="VDL72799.1"/>
    </source>
</evidence>
<reference evidence="3 4" key="2">
    <citation type="submission" date="2018-11" db="EMBL/GenBank/DDBJ databases">
        <authorList>
            <consortium name="Pathogen Informatics"/>
        </authorList>
    </citation>
    <scope>NUCLEOTIDE SEQUENCE [LARGE SCALE GENOMIC DNA]</scope>
</reference>
<protein>
    <submittedName>
        <fullName evidence="5">DUF1758 domain-containing protein</fullName>
    </submittedName>
</protein>
<gene>
    <name evidence="3" type="ORF">NBR_LOCUS9210</name>
</gene>